<evidence type="ECO:0000259" key="1">
    <source>
        <dbReference type="Pfam" id="PF09765"/>
    </source>
</evidence>
<dbReference type="Ensembl" id="ENSEBUT00000017514.1">
    <property type="protein sequence ID" value="ENSEBUP00000016938.1"/>
    <property type="gene ID" value="ENSEBUG00000010586.1"/>
</dbReference>
<reference evidence="5" key="1">
    <citation type="submission" date="2025-08" db="UniProtKB">
        <authorList>
            <consortium name="Ensembl"/>
        </authorList>
    </citation>
    <scope>IDENTIFICATION</scope>
</reference>
<dbReference type="CDD" id="cd23831">
    <property type="entry name" value="DRWD-N_FANCL"/>
    <property type="match status" value="1"/>
</dbReference>
<dbReference type="FunFam" id="3.10.110.20:FF:000001">
    <property type="entry name" value="E3 ubiquitin-protein ligase FANCL"/>
    <property type="match status" value="1"/>
</dbReference>
<dbReference type="Gene3D" id="3.10.110.20">
    <property type="entry name" value="RWD domain-like"/>
    <property type="match status" value="1"/>
</dbReference>
<proteinExistence type="predicted"/>
<name>A0A8C4WX74_EPTBU</name>
<feature type="domain" description="FANCL UBC-like" evidence="3">
    <location>
        <begin position="136"/>
        <end position="222"/>
    </location>
</feature>
<feature type="domain" description="FANCL C-terminal" evidence="2">
    <location>
        <begin position="331"/>
        <end position="397"/>
    </location>
</feature>
<organism evidence="5 6">
    <name type="scientific">Eptatretus burgeri</name>
    <name type="common">Inshore hagfish</name>
    <dbReference type="NCBI Taxonomy" id="7764"/>
    <lineage>
        <taxon>Eukaryota</taxon>
        <taxon>Metazoa</taxon>
        <taxon>Chordata</taxon>
        <taxon>Craniata</taxon>
        <taxon>Vertebrata</taxon>
        <taxon>Cyclostomata</taxon>
        <taxon>Myxini</taxon>
        <taxon>Myxiniformes</taxon>
        <taxon>Myxinidae</taxon>
        <taxon>Eptatretinae</taxon>
        <taxon>Eptatretus</taxon>
    </lineage>
</organism>
<reference evidence="5" key="2">
    <citation type="submission" date="2025-09" db="UniProtKB">
        <authorList>
            <consortium name="Ensembl"/>
        </authorList>
    </citation>
    <scope>IDENTIFICATION</scope>
</reference>
<feature type="domain" description="FANCL UBC-like" evidence="4">
    <location>
        <begin position="227"/>
        <end position="322"/>
    </location>
</feature>
<dbReference type="InterPro" id="IPR044037">
    <property type="entry name" value="FANCL_d3"/>
</dbReference>
<dbReference type="GO" id="GO:0006513">
    <property type="term" value="P:protein monoubiquitination"/>
    <property type="evidence" value="ECO:0007669"/>
    <property type="project" value="TreeGrafter"/>
</dbReference>
<evidence type="ECO:0000259" key="4">
    <source>
        <dbReference type="Pfam" id="PF18891"/>
    </source>
</evidence>
<keyword evidence="6" id="KW-1185">Reference proteome</keyword>
<dbReference type="Proteomes" id="UP000694388">
    <property type="component" value="Unplaced"/>
</dbReference>
<dbReference type="CDD" id="cd16490">
    <property type="entry name" value="RING-CH-C4HC3_FANCL"/>
    <property type="match status" value="1"/>
</dbReference>
<dbReference type="FunFam" id="3.30.40.10:FF:000221">
    <property type="entry name" value="E3 ubiquitin-protein ligase FANCL isoform X2"/>
    <property type="match status" value="1"/>
</dbReference>
<evidence type="ECO:0000313" key="6">
    <source>
        <dbReference type="Proteomes" id="UP000694388"/>
    </source>
</evidence>
<evidence type="ECO:0000259" key="2">
    <source>
        <dbReference type="Pfam" id="PF11793"/>
    </source>
</evidence>
<dbReference type="Gene3D" id="3.10.110.10">
    <property type="entry name" value="Ubiquitin Conjugating Enzyme"/>
    <property type="match status" value="1"/>
</dbReference>
<evidence type="ECO:0000259" key="3">
    <source>
        <dbReference type="Pfam" id="PF18890"/>
    </source>
</evidence>
<dbReference type="InterPro" id="IPR013083">
    <property type="entry name" value="Znf_RING/FYVE/PHD"/>
</dbReference>
<dbReference type="GO" id="GO:0036297">
    <property type="term" value="P:interstrand cross-link repair"/>
    <property type="evidence" value="ECO:0007669"/>
    <property type="project" value="InterPro"/>
</dbReference>
<evidence type="ECO:0000313" key="5">
    <source>
        <dbReference type="Ensembl" id="ENSEBUP00000016938.1"/>
    </source>
</evidence>
<dbReference type="Pfam" id="PF18890">
    <property type="entry name" value="FANCL_d2"/>
    <property type="match status" value="1"/>
</dbReference>
<dbReference type="CDD" id="cd23832">
    <property type="entry name" value="DRWD-C_FANCL"/>
    <property type="match status" value="1"/>
</dbReference>
<dbReference type="InterPro" id="IPR026848">
    <property type="entry name" value="Fancl"/>
</dbReference>
<dbReference type="InterPro" id="IPR043003">
    <property type="entry name" value="FANCL_d3_sf"/>
</dbReference>
<dbReference type="AlphaFoldDB" id="A0A8C4WX74"/>
<dbReference type="Pfam" id="PF18891">
    <property type="entry name" value="FANCL_d3"/>
    <property type="match status" value="1"/>
</dbReference>
<sequence>MLQFTVQSDLDKCAAGETMDCHKKQLFPEISDDHRLLQECPLLLPQDRGRTCYDGFITIKERDFRIRVEIPLDRQLKNARIYCDWILQQLVQDYQKLIKQRLQQSDNLTDFLIEFKRILNCSVRTNEELSSPPPPSYYSQLIRDIVDLGWDKISFVDEELRNINLRLHDACGREHVFALKINPQYPKEPPECRADLPVPFHLTWPQKGSLESVLAQASAAMDALTAFWDEMDEIDKSTWVLEPERPTRGDTIRRLALGNNASLHMEVDPRHPRMFPECRLLGPEPVVTPLKNKLNAKMYEWEPQLSILQNLKSILGIEFPSPTSHSKSDFSLECGICYMYRLDSSLPDQVCDDPRCGQPYHQACLYEWFRSLPSCHQSFNVVFGECPYCNKPISVKMKP</sequence>
<protein>
    <submittedName>
        <fullName evidence="5">FA complementation group L</fullName>
    </submittedName>
</protein>
<dbReference type="InterPro" id="IPR019162">
    <property type="entry name" value="FancL_WD-rpt_cont_dom"/>
</dbReference>
<dbReference type="InterPro" id="IPR043898">
    <property type="entry name" value="FANCL_d2"/>
</dbReference>
<dbReference type="SMART" id="SM01197">
    <property type="entry name" value="FANCL_C"/>
    <property type="match status" value="1"/>
</dbReference>
<dbReference type="PANTHER" id="PTHR13206:SF0">
    <property type="entry name" value="E3 UBIQUITIN-PROTEIN LIGASE FANCL"/>
    <property type="match status" value="1"/>
</dbReference>
<dbReference type="Pfam" id="PF09765">
    <property type="entry name" value="FANCL_d1"/>
    <property type="match status" value="1"/>
</dbReference>
<dbReference type="Pfam" id="PF11793">
    <property type="entry name" value="FANCL_C"/>
    <property type="match status" value="1"/>
</dbReference>
<dbReference type="InterPro" id="IPR016135">
    <property type="entry name" value="UBQ-conjugating_enzyme/RWD"/>
</dbReference>
<feature type="domain" description="Fanconi anemia complex subunit FancL WD-repeat containing" evidence="1">
    <location>
        <begin position="35"/>
        <end position="120"/>
    </location>
</feature>
<accession>A0A8C4WX74</accession>
<dbReference type="GO" id="GO:0043240">
    <property type="term" value="C:Fanconi anaemia nuclear complex"/>
    <property type="evidence" value="ECO:0007669"/>
    <property type="project" value="InterPro"/>
</dbReference>
<dbReference type="SUPFAM" id="SSF57850">
    <property type="entry name" value="RING/U-box"/>
    <property type="match status" value="1"/>
</dbReference>
<dbReference type="InterPro" id="IPR026850">
    <property type="entry name" value="FANCL_C"/>
</dbReference>
<dbReference type="Gene3D" id="3.30.40.10">
    <property type="entry name" value="Zinc/RING finger domain, C3HC4 (zinc finger)"/>
    <property type="match status" value="1"/>
</dbReference>
<dbReference type="GO" id="GO:0061630">
    <property type="term" value="F:ubiquitin protein ligase activity"/>
    <property type="evidence" value="ECO:0007669"/>
    <property type="project" value="TreeGrafter"/>
</dbReference>
<dbReference type="GeneTree" id="ENSGT00390000005537"/>
<dbReference type="PANTHER" id="PTHR13206">
    <property type="entry name" value="UBIQUITIN LIGASE PROTEIN PHF9 FANCONI ANEMIA GROUP L PROTEIN"/>
    <property type="match status" value="1"/>
</dbReference>
<dbReference type="CDD" id="cd23786">
    <property type="entry name" value="ELF_FANCL"/>
    <property type="match status" value="1"/>
</dbReference>